<evidence type="ECO:0000313" key="2">
    <source>
        <dbReference type="EMBL" id="KAF5198077.1"/>
    </source>
</evidence>
<dbReference type="EMBL" id="JABWDY010031344">
    <property type="protein sequence ID" value="KAF5184964.1"/>
    <property type="molecule type" value="Genomic_DNA"/>
</dbReference>
<organism evidence="1 3">
    <name type="scientific">Thalictrum thalictroides</name>
    <name type="common">Rue-anemone</name>
    <name type="synonym">Anemone thalictroides</name>
    <dbReference type="NCBI Taxonomy" id="46969"/>
    <lineage>
        <taxon>Eukaryota</taxon>
        <taxon>Viridiplantae</taxon>
        <taxon>Streptophyta</taxon>
        <taxon>Embryophyta</taxon>
        <taxon>Tracheophyta</taxon>
        <taxon>Spermatophyta</taxon>
        <taxon>Magnoliopsida</taxon>
        <taxon>Ranunculales</taxon>
        <taxon>Ranunculaceae</taxon>
        <taxon>Thalictroideae</taxon>
        <taxon>Thalictrum</taxon>
    </lineage>
</organism>
<dbReference type="OrthoDB" id="1984484at2759"/>
<dbReference type="EMBL" id="JABWDY010013774">
    <property type="protein sequence ID" value="KAF5198077.1"/>
    <property type="molecule type" value="Genomic_DNA"/>
</dbReference>
<accession>A0A7J6VIN9</accession>
<dbReference type="Proteomes" id="UP000554482">
    <property type="component" value="Unassembled WGS sequence"/>
</dbReference>
<name>A0A7J6VIN9_THATH</name>
<proteinExistence type="predicted"/>
<dbReference type="AlphaFoldDB" id="A0A7J6VIN9"/>
<keyword evidence="3" id="KW-1185">Reference proteome</keyword>
<evidence type="ECO:0000313" key="1">
    <source>
        <dbReference type="EMBL" id="KAF5184964.1"/>
    </source>
</evidence>
<evidence type="ECO:0000313" key="3">
    <source>
        <dbReference type="Proteomes" id="UP000554482"/>
    </source>
</evidence>
<protein>
    <submittedName>
        <fullName evidence="1">Uncharacterized protein</fullName>
    </submittedName>
</protein>
<gene>
    <name evidence="2" type="ORF">FRX31_012338</name>
    <name evidence="1" type="ORF">FRX31_025446</name>
</gene>
<reference evidence="1 3" key="1">
    <citation type="submission" date="2020-06" db="EMBL/GenBank/DDBJ databases">
        <title>Transcriptomic and genomic resources for Thalictrum thalictroides and T. hernandezii: Facilitating candidate gene discovery in an emerging model plant lineage.</title>
        <authorList>
            <person name="Arias T."/>
            <person name="Riano-Pachon D.M."/>
            <person name="Di Stilio V.S."/>
        </authorList>
    </citation>
    <scope>NUCLEOTIDE SEQUENCE [LARGE SCALE GENOMIC DNA]</scope>
    <source>
        <strain evidence="3">cv. WT478/WT964</strain>
        <strain evidence="1">WT478/WT964</strain>
        <tissue evidence="1">Leaves</tissue>
    </source>
</reference>
<sequence length="63" mass="6827">MTIVSVADESMEAESGAGEIESEFSVHGPGINICKILFIEPSKAYVTFLSPVRKPHGKENNPH</sequence>
<comment type="caution">
    <text evidence="1">The sequence shown here is derived from an EMBL/GenBank/DDBJ whole genome shotgun (WGS) entry which is preliminary data.</text>
</comment>